<dbReference type="EMBL" id="QYBC01000015">
    <property type="protein sequence ID" value="RYB03318.1"/>
    <property type="molecule type" value="Genomic_DNA"/>
</dbReference>
<comment type="caution">
    <text evidence="1">The sequence shown here is derived from an EMBL/GenBank/DDBJ whole genome shotgun (WGS) entry which is preliminary data.</text>
</comment>
<dbReference type="Proteomes" id="UP000289411">
    <property type="component" value="Unassembled WGS sequence"/>
</dbReference>
<dbReference type="SUPFAM" id="SSF53474">
    <property type="entry name" value="alpha/beta-Hydrolases"/>
    <property type="match status" value="1"/>
</dbReference>
<reference evidence="1 2" key="1">
    <citation type="submission" date="2018-09" db="EMBL/GenBank/DDBJ databases">
        <authorList>
            <person name="Grouzdev D.S."/>
            <person name="Krutkina M.S."/>
        </authorList>
    </citation>
    <scope>NUCLEOTIDE SEQUENCE [LARGE SCALE GENOMIC DNA]</scope>
    <source>
        <strain evidence="1 2">RmlP001</strain>
    </source>
</reference>
<gene>
    <name evidence="1" type="ORF">D3272_18060</name>
</gene>
<dbReference type="AlphaFoldDB" id="A0A4Q2RDK2"/>
<evidence type="ECO:0000313" key="2">
    <source>
        <dbReference type="Proteomes" id="UP000289411"/>
    </source>
</evidence>
<dbReference type="InterPro" id="IPR029058">
    <property type="entry name" value="AB_hydrolase_fold"/>
</dbReference>
<dbReference type="Gene3D" id="3.40.50.1820">
    <property type="entry name" value="alpha/beta hydrolase"/>
    <property type="match status" value="1"/>
</dbReference>
<protein>
    <recommendedName>
        <fullName evidence="3">Peptidase S33 tripeptidyl aminopeptidase-like C-terminal domain-containing protein</fullName>
    </recommendedName>
</protein>
<keyword evidence="2" id="KW-1185">Reference proteome</keyword>
<evidence type="ECO:0008006" key="3">
    <source>
        <dbReference type="Google" id="ProtNLM"/>
    </source>
</evidence>
<reference evidence="1 2" key="2">
    <citation type="submission" date="2019-02" db="EMBL/GenBank/DDBJ databases">
        <title>'Lichenibacterium ramalinii' gen. nov. sp. nov., 'Lichenibacterium minor' gen. nov. sp. nov.</title>
        <authorList>
            <person name="Pankratov T."/>
        </authorList>
    </citation>
    <scope>NUCLEOTIDE SEQUENCE [LARGE SCALE GENOMIC DNA]</scope>
    <source>
        <strain evidence="1 2">RmlP001</strain>
    </source>
</reference>
<proteinExistence type="predicted"/>
<evidence type="ECO:0000313" key="1">
    <source>
        <dbReference type="EMBL" id="RYB03318.1"/>
    </source>
</evidence>
<accession>A0A4Q2RDK2</accession>
<organism evidence="1 2">
    <name type="scientific">Lichenibacterium ramalinae</name>
    <dbReference type="NCBI Taxonomy" id="2316527"/>
    <lineage>
        <taxon>Bacteria</taxon>
        <taxon>Pseudomonadati</taxon>
        <taxon>Pseudomonadota</taxon>
        <taxon>Alphaproteobacteria</taxon>
        <taxon>Hyphomicrobiales</taxon>
        <taxon>Lichenihabitantaceae</taxon>
        <taxon>Lichenibacterium</taxon>
    </lineage>
</organism>
<name>A0A4Q2RDK2_9HYPH</name>
<sequence>MPVAIVAGDGDTTVPVATNARHIAGLLPGASLDILPGGVSHDTFLNPCFPAAMDDHAAICRDAAGVDRREVHRRTAARALAFFGSAWGGSR</sequence>